<keyword evidence="2" id="KW-1003">Cell membrane</keyword>
<proteinExistence type="predicted"/>
<evidence type="ECO:0000256" key="1">
    <source>
        <dbReference type="ARBA" id="ARBA00004651"/>
    </source>
</evidence>
<dbReference type="PANTHER" id="PTHR33931">
    <property type="entry name" value="HOLIN-LIKE PROTEIN CIDA-RELATED"/>
    <property type="match status" value="1"/>
</dbReference>
<dbReference type="Pfam" id="PF03788">
    <property type="entry name" value="LrgA"/>
    <property type="match status" value="1"/>
</dbReference>
<comment type="caution">
    <text evidence="7">The sequence shown here is derived from an EMBL/GenBank/DDBJ whole genome shotgun (WGS) entry which is preliminary data.</text>
</comment>
<evidence type="ECO:0000256" key="2">
    <source>
        <dbReference type="ARBA" id="ARBA00022475"/>
    </source>
</evidence>
<accession>A0A367G7Y6</accession>
<evidence type="ECO:0000313" key="7">
    <source>
        <dbReference type="EMBL" id="RCH46071.1"/>
    </source>
</evidence>
<feature type="transmembrane region" description="Helical" evidence="6">
    <location>
        <begin position="7"/>
        <end position="24"/>
    </location>
</feature>
<keyword evidence="5 6" id="KW-0472">Membrane</keyword>
<evidence type="ECO:0000256" key="6">
    <source>
        <dbReference type="SAM" id="Phobius"/>
    </source>
</evidence>
<dbReference type="PANTHER" id="PTHR33931:SF2">
    <property type="entry name" value="HOLIN-LIKE PROTEIN CIDA"/>
    <property type="match status" value="1"/>
</dbReference>
<comment type="subcellular location">
    <subcellularLocation>
        <location evidence="1">Cell membrane</location>
        <topology evidence="1">Multi-pass membrane protein</topology>
    </subcellularLocation>
</comment>
<name>A0A367G7Y6_9FIRM</name>
<dbReference type="Proteomes" id="UP000253208">
    <property type="component" value="Unassembled WGS sequence"/>
</dbReference>
<evidence type="ECO:0000313" key="8">
    <source>
        <dbReference type="Proteomes" id="UP000253208"/>
    </source>
</evidence>
<dbReference type="InterPro" id="IPR005538">
    <property type="entry name" value="LrgA/CidA"/>
</dbReference>
<dbReference type="EMBL" id="PSQG01000002">
    <property type="protein sequence ID" value="RCH46071.1"/>
    <property type="molecule type" value="Genomic_DNA"/>
</dbReference>
<organism evidence="7 8">
    <name type="scientific">Blautia obeum</name>
    <dbReference type="NCBI Taxonomy" id="40520"/>
    <lineage>
        <taxon>Bacteria</taxon>
        <taxon>Bacillati</taxon>
        <taxon>Bacillota</taxon>
        <taxon>Clostridia</taxon>
        <taxon>Lachnospirales</taxon>
        <taxon>Lachnospiraceae</taxon>
        <taxon>Blautia</taxon>
    </lineage>
</organism>
<keyword evidence="4 6" id="KW-1133">Transmembrane helix</keyword>
<feature type="transmembrane region" description="Helical" evidence="6">
    <location>
        <begin position="84"/>
        <end position="106"/>
    </location>
</feature>
<feature type="transmembrane region" description="Helical" evidence="6">
    <location>
        <begin position="59"/>
        <end position="78"/>
    </location>
</feature>
<dbReference type="GO" id="GO:0005886">
    <property type="term" value="C:plasma membrane"/>
    <property type="evidence" value="ECO:0007669"/>
    <property type="project" value="UniProtKB-SubCell"/>
</dbReference>
<feature type="transmembrane region" description="Helical" evidence="6">
    <location>
        <begin position="30"/>
        <end position="47"/>
    </location>
</feature>
<reference evidence="7 8" key="1">
    <citation type="submission" date="2018-02" db="EMBL/GenBank/DDBJ databases">
        <title>Complete genome sequencing of Faecalibacterium prausnitzii strains isolated from the human gut.</title>
        <authorList>
            <person name="Fitzgerald B.C."/>
            <person name="Shkoporov A.N."/>
            <person name="Ross P.R."/>
            <person name="Hill C."/>
        </authorList>
    </citation>
    <scope>NUCLEOTIDE SEQUENCE [LARGE SCALE GENOMIC DNA]</scope>
    <source>
        <strain evidence="7 8">APC942/31-1</strain>
    </source>
</reference>
<keyword evidence="3 6" id="KW-0812">Transmembrane</keyword>
<protein>
    <submittedName>
        <fullName evidence="7">CidA/LrgA family protein</fullName>
    </submittedName>
</protein>
<dbReference type="RefSeq" id="WP_015525571.1">
    <property type="nucleotide sequence ID" value="NZ_PSQG01000002.1"/>
</dbReference>
<evidence type="ECO:0000256" key="3">
    <source>
        <dbReference type="ARBA" id="ARBA00022692"/>
    </source>
</evidence>
<sequence>MKHVQQFSIILLISVIGELLKTFLPLPVPASVYGLIIMLVALLTGILKLDQVKGAADFLVEIMPVMFVPAGAGLITAWSTLKPICVPVLIMTFISTVIVMVVTGKVTQGVIRMGKRGTEK</sequence>
<evidence type="ECO:0000256" key="4">
    <source>
        <dbReference type="ARBA" id="ARBA00022989"/>
    </source>
</evidence>
<dbReference type="AlphaFoldDB" id="A0A367G7Y6"/>
<evidence type="ECO:0000256" key="5">
    <source>
        <dbReference type="ARBA" id="ARBA00023136"/>
    </source>
</evidence>
<gene>
    <name evidence="7" type="ORF">C4886_01520</name>
</gene>